<evidence type="ECO:0000256" key="1">
    <source>
        <dbReference type="ARBA" id="ARBA00004651"/>
    </source>
</evidence>
<evidence type="ECO:0000256" key="6">
    <source>
        <dbReference type="ARBA" id="ARBA00022989"/>
    </source>
</evidence>
<dbReference type="PANTHER" id="PTHR11795">
    <property type="entry name" value="BRANCHED-CHAIN AMINO ACID TRANSPORT SYSTEM PERMEASE PROTEIN LIVH"/>
    <property type="match status" value="1"/>
</dbReference>
<comment type="subcellular location">
    <subcellularLocation>
        <location evidence="1">Cell membrane</location>
        <topology evidence="1">Multi-pass membrane protein</topology>
    </subcellularLocation>
</comment>
<proteinExistence type="inferred from homology"/>
<dbReference type="PANTHER" id="PTHR11795:SF445">
    <property type="entry name" value="AMINO ACID ABC TRANSPORTER PERMEASE PROTEIN"/>
    <property type="match status" value="1"/>
</dbReference>
<dbReference type="InterPro" id="IPR052157">
    <property type="entry name" value="BCAA_transport_permease"/>
</dbReference>
<evidence type="ECO:0000313" key="11">
    <source>
        <dbReference type="Proteomes" id="UP000326979"/>
    </source>
</evidence>
<keyword evidence="4 9" id="KW-0812">Transmembrane</keyword>
<dbReference type="GO" id="GO:0022857">
    <property type="term" value="F:transmembrane transporter activity"/>
    <property type="evidence" value="ECO:0007669"/>
    <property type="project" value="InterPro"/>
</dbReference>
<feature type="transmembrane region" description="Helical" evidence="9">
    <location>
        <begin position="95"/>
        <end position="114"/>
    </location>
</feature>
<feature type="transmembrane region" description="Helical" evidence="9">
    <location>
        <begin position="64"/>
        <end position="83"/>
    </location>
</feature>
<accession>A0A5N8W6C7</accession>
<evidence type="ECO:0000256" key="4">
    <source>
        <dbReference type="ARBA" id="ARBA00022692"/>
    </source>
</evidence>
<keyword evidence="3" id="KW-1003">Cell membrane</keyword>
<name>A0A5N8W6C7_9ACTN</name>
<evidence type="ECO:0000256" key="2">
    <source>
        <dbReference type="ARBA" id="ARBA00022448"/>
    </source>
</evidence>
<reference evidence="10 11" key="1">
    <citation type="submission" date="2019-07" db="EMBL/GenBank/DDBJ databases">
        <title>New species of Amycolatopsis and Streptomyces.</title>
        <authorList>
            <person name="Duangmal K."/>
            <person name="Teo W.F.A."/>
            <person name="Lipun K."/>
        </authorList>
    </citation>
    <scope>NUCLEOTIDE SEQUENCE [LARGE SCALE GENOMIC DNA]</scope>
    <source>
        <strain evidence="10 11">TISTR 2346</strain>
    </source>
</reference>
<gene>
    <name evidence="10" type="ORF">FNH04_18725</name>
</gene>
<evidence type="ECO:0000256" key="3">
    <source>
        <dbReference type="ARBA" id="ARBA00022475"/>
    </source>
</evidence>
<keyword evidence="5" id="KW-0029">Amino-acid transport</keyword>
<comment type="caution">
    <text evidence="10">The sequence shown here is derived from an EMBL/GenBank/DDBJ whole genome shotgun (WGS) entry which is preliminary data.</text>
</comment>
<evidence type="ECO:0000256" key="9">
    <source>
        <dbReference type="SAM" id="Phobius"/>
    </source>
</evidence>
<dbReference type="CDD" id="cd06582">
    <property type="entry name" value="TM_PBP1_LivH_like"/>
    <property type="match status" value="1"/>
</dbReference>
<protein>
    <submittedName>
        <fullName evidence="10">Branched-chain amino acid ABC transporter permease</fullName>
    </submittedName>
</protein>
<evidence type="ECO:0000256" key="8">
    <source>
        <dbReference type="ARBA" id="ARBA00037998"/>
    </source>
</evidence>
<feature type="transmembrane region" description="Helical" evidence="9">
    <location>
        <begin position="264"/>
        <end position="282"/>
    </location>
</feature>
<organism evidence="10 11">
    <name type="scientific">Streptomyces phyllanthi</name>
    <dbReference type="NCBI Taxonomy" id="1803180"/>
    <lineage>
        <taxon>Bacteria</taxon>
        <taxon>Bacillati</taxon>
        <taxon>Actinomycetota</taxon>
        <taxon>Actinomycetes</taxon>
        <taxon>Kitasatosporales</taxon>
        <taxon>Streptomycetaceae</taxon>
        <taxon>Streptomyces</taxon>
    </lineage>
</organism>
<keyword evidence="2" id="KW-0813">Transport</keyword>
<comment type="similarity">
    <text evidence="8">Belongs to the binding-protein-dependent transport system permease family. LivHM subfamily.</text>
</comment>
<sequence length="287" mass="28782">MVSIDVLAAGILAGGLYALIGLGISLVFGVLGLMNLAHGELVIGGAYLASLLVVDSGWDPLLALPLAMAGVALIAYPLQRYLLTPLLRGDKSAPLVATFGLSLLAQALFQGGFGTHPKSLPAPYATSGVSVLGLRIQTIYLIAFGLTVLLCAATHLVLTRTRAGSAVRAASADPATAAVLGINVPTVYAMTFTGAAVLAAAGGVLTGVAQSFTPTSGMPLLLTGMAVMALAGIGSVAGVLLAGVALGVLQSVSVQLFGGGMRDVVVYLAFFLVLAVRPQGLFRKAAG</sequence>
<evidence type="ECO:0000313" key="10">
    <source>
        <dbReference type="EMBL" id="MPY41864.1"/>
    </source>
</evidence>
<dbReference type="GO" id="GO:0005886">
    <property type="term" value="C:plasma membrane"/>
    <property type="evidence" value="ECO:0007669"/>
    <property type="project" value="UniProtKB-SubCell"/>
</dbReference>
<dbReference type="Pfam" id="PF02653">
    <property type="entry name" value="BPD_transp_2"/>
    <property type="match status" value="1"/>
</dbReference>
<evidence type="ECO:0000256" key="5">
    <source>
        <dbReference type="ARBA" id="ARBA00022970"/>
    </source>
</evidence>
<feature type="transmembrane region" description="Helical" evidence="9">
    <location>
        <begin position="220"/>
        <end position="244"/>
    </location>
</feature>
<dbReference type="EMBL" id="VJZE01000119">
    <property type="protein sequence ID" value="MPY41864.1"/>
    <property type="molecule type" value="Genomic_DNA"/>
</dbReference>
<feature type="transmembrane region" description="Helical" evidence="9">
    <location>
        <begin position="6"/>
        <end position="34"/>
    </location>
</feature>
<keyword evidence="11" id="KW-1185">Reference proteome</keyword>
<feature type="transmembrane region" description="Helical" evidence="9">
    <location>
        <begin position="188"/>
        <end position="208"/>
    </location>
</feature>
<evidence type="ECO:0000256" key="7">
    <source>
        <dbReference type="ARBA" id="ARBA00023136"/>
    </source>
</evidence>
<keyword evidence="6 9" id="KW-1133">Transmembrane helix</keyword>
<dbReference type="AlphaFoldDB" id="A0A5N8W6C7"/>
<dbReference type="InterPro" id="IPR001851">
    <property type="entry name" value="ABC_transp_permease"/>
</dbReference>
<feature type="transmembrane region" description="Helical" evidence="9">
    <location>
        <begin position="134"/>
        <end position="158"/>
    </location>
</feature>
<keyword evidence="7 9" id="KW-0472">Membrane</keyword>
<dbReference type="GO" id="GO:0006865">
    <property type="term" value="P:amino acid transport"/>
    <property type="evidence" value="ECO:0007669"/>
    <property type="project" value="UniProtKB-KW"/>
</dbReference>
<dbReference type="Proteomes" id="UP000326979">
    <property type="component" value="Unassembled WGS sequence"/>
</dbReference>